<keyword evidence="5" id="KW-1185">Reference proteome</keyword>
<proteinExistence type="predicted"/>
<accession>A0ABP0K2P4</accession>
<dbReference type="EMBL" id="CAXAMM010009668">
    <property type="protein sequence ID" value="CAK9021029.1"/>
    <property type="molecule type" value="Genomic_DNA"/>
</dbReference>
<evidence type="ECO:0000313" key="5">
    <source>
        <dbReference type="Proteomes" id="UP001642464"/>
    </source>
</evidence>
<dbReference type="Pfam" id="PF12796">
    <property type="entry name" value="Ank_2"/>
    <property type="match status" value="1"/>
</dbReference>
<dbReference type="SMART" id="SM00248">
    <property type="entry name" value="ANK"/>
    <property type="match status" value="2"/>
</dbReference>
<name>A0ABP0K2P4_9DINO</name>
<gene>
    <name evidence="4" type="ORF">SCF082_LOCUS15156</name>
</gene>
<comment type="caution">
    <text evidence="4">The sequence shown here is derived from an EMBL/GenBank/DDBJ whole genome shotgun (WGS) entry which is preliminary data.</text>
</comment>
<keyword evidence="2 3" id="KW-0040">ANK repeat</keyword>
<reference evidence="4 5" key="1">
    <citation type="submission" date="2024-02" db="EMBL/GenBank/DDBJ databases">
        <authorList>
            <person name="Chen Y."/>
            <person name="Shah S."/>
            <person name="Dougan E. K."/>
            <person name="Thang M."/>
            <person name="Chan C."/>
        </authorList>
    </citation>
    <scope>NUCLEOTIDE SEQUENCE [LARGE SCALE GENOMIC DNA]</scope>
</reference>
<evidence type="ECO:0000256" key="2">
    <source>
        <dbReference type="ARBA" id="ARBA00023043"/>
    </source>
</evidence>
<evidence type="ECO:0000256" key="1">
    <source>
        <dbReference type="ARBA" id="ARBA00022737"/>
    </source>
</evidence>
<dbReference type="PROSITE" id="PS50297">
    <property type="entry name" value="ANK_REP_REGION"/>
    <property type="match status" value="1"/>
</dbReference>
<dbReference type="PROSITE" id="PS50088">
    <property type="entry name" value="ANK_REPEAT"/>
    <property type="match status" value="1"/>
</dbReference>
<feature type="repeat" description="ANK" evidence="3">
    <location>
        <begin position="719"/>
        <end position="751"/>
    </location>
</feature>
<dbReference type="InterPro" id="IPR002110">
    <property type="entry name" value="Ankyrin_rpt"/>
</dbReference>
<dbReference type="Gene3D" id="1.25.40.20">
    <property type="entry name" value="Ankyrin repeat-containing domain"/>
    <property type="match status" value="1"/>
</dbReference>
<protein>
    <submittedName>
        <fullName evidence="4">Probable protein S-acyltransferase 23 (Probable palmitoyltransferase At2g14255) (Zinc finger DHHC domain-containing protein At2g14255)</fullName>
    </submittedName>
</protein>
<evidence type="ECO:0000256" key="3">
    <source>
        <dbReference type="PROSITE-ProRule" id="PRU00023"/>
    </source>
</evidence>
<dbReference type="SUPFAM" id="SSF48403">
    <property type="entry name" value="Ankyrin repeat"/>
    <property type="match status" value="1"/>
</dbReference>
<dbReference type="PANTHER" id="PTHR24171">
    <property type="entry name" value="ANKYRIN REPEAT DOMAIN-CONTAINING PROTEIN 39-RELATED"/>
    <property type="match status" value="1"/>
</dbReference>
<organism evidence="4 5">
    <name type="scientific">Durusdinium trenchii</name>
    <dbReference type="NCBI Taxonomy" id="1381693"/>
    <lineage>
        <taxon>Eukaryota</taxon>
        <taxon>Sar</taxon>
        <taxon>Alveolata</taxon>
        <taxon>Dinophyceae</taxon>
        <taxon>Suessiales</taxon>
        <taxon>Symbiodiniaceae</taxon>
        <taxon>Durusdinium</taxon>
    </lineage>
</organism>
<dbReference type="Proteomes" id="UP001642464">
    <property type="component" value="Unassembled WGS sequence"/>
</dbReference>
<sequence>MSGAWDITGGSRRSAAAGAVPGALPPGLRLERWPVPLRNVSHLAAVALRADLLAVVDAARPSEIWVQELLPNKGSGQGFVLHAPGAVRVLRLSQESRKQRKGGQLWDLTIFLKRLCKTRSLLNSKHAEECGPIKWLDWQALNLYNITDEVIKKYIPYHDRQWEVNEEDPEVARRYSWAELVSAEAQPPQLMVSHWWGGRFSDFMLVVDRVVEDRALSICTSLWVCTFANNQFGESFGSQILETPFVRAIEYAEATILIVDRDAGSLTRSWCCLELHCTILKEKELQLYTSNGQVGSSAVSSGPLVDAISRWDVRKSEAAEQAYKRQILNFIADVPETHGLRTDCSGNLCCIDGRPQLEVEDDDHRPLLHSHGEAFETLNMDIRVSVLGRIGQKRKATGCKIPWVGHRGITLGQLRTFARKAQRKLAKEQPEACFQEVTVEQICRWIVQPETSQRKCSYAELVADAPQIPDYCINYQFGMAWCDVMSSIEWFAEALSLKDTAVLWFSLMSYNQQQPCEDIQANCYENGRLTVDKGQSECHSFLIAAGPDCWHNIWRLYSLECATRLGQDVYMACSSGVMACTKLFPDGHSKFGVMDRQVTEAIYHVDVKQAAARASEKIAKDVLSFINNESGSCGEGKLKLRLQRWAAFHLVPFCCASPGCLKDTTLHELISLPGFSIHSDLAKGSLGQSCLHEAVAVDSIELARKLLAHCCQPNSADNMQETPLHYAALRGNAEMVRLLLQVRADIHMESRYGETAFDVARQKVVAFLQDHDSSQIPIILHEHWVLNCSSPSSSND</sequence>
<keyword evidence="1" id="KW-0677">Repeat</keyword>
<dbReference type="InterPro" id="IPR036770">
    <property type="entry name" value="Ankyrin_rpt-contain_sf"/>
</dbReference>
<evidence type="ECO:0000313" key="4">
    <source>
        <dbReference type="EMBL" id="CAK9021029.1"/>
    </source>
</evidence>